<dbReference type="InterPro" id="IPR016032">
    <property type="entry name" value="Sig_transdc_resp-reg_C-effctor"/>
</dbReference>
<keyword evidence="3" id="KW-1185">Reference proteome</keyword>
<gene>
    <name evidence="2" type="ORF">GCM10011583_20680</name>
</gene>
<dbReference type="InterPro" id="IPR036388">
    <property type="entry name" value="WH-like_DNA-bd_sf"/>
</dbReference>
<dbReference type="Proteomes" id="UP000660265">
    <property type="component" value="Unassembled WGS sequence"/>
</dbReference>
<proteinExistence type="predicted"/>
<feature type="region of interest" description="Disordered" evidence="1">
    <location>
        <begin position="88"/>
        <end position="126"/>
    </location>
</feature>
<sequence>MAHVPGSVLDRAALPGSALRGDAVESLRPAGRPVRGTHQVAAALAALVRSARHELLAFDDPGSSMGKGLPLPFLEFATACVRAAAERAAPQARPEAHTDVGSGAGSEGPDGQDPSDGSGRSAVSDAGTSALPALPLTVRRIVPRRSLAALPYALRALACGARQTDSIPFKMVLVDRTTAALPLDFDLHFNGVLLIRDPVVVGALVRIHQHWWDSGEDVRLTADPPESALGDPVTNLAPVDAETGGGAGPEAGVLPYQLRPVLDAMLCGLTDEAAAARLGMSPRTYSRRVGELLTALGTTSRFRAGAEAARRGWV</sequence>
<accession>A0ABQ2E234</accession>
<organism evidence="2 3">
    <name type="scientific">Streptomyces camponoticapitis</name>
    <dbReference type="NCBI Taxonomy" id="1616125"/>
    <lineage>
        <taxon>Bacteria</taxon>
        <taxon>Bacillati</taxon>
        <taxon>Actinomycetota</taxon>
        <taxon>Actinomycetes</taxon>
        <taxon>Kitasatosporales</taxon>
        <taxon>Streptomycetaceae</taxon>
        <taxon>Streptomyces</taxon>
    </lineage>
</organism>
<protein>
    <recommendedName>
        <fullName evidence="4">HTH luxR-type domain-containing protein</fullName>
    </recommendedName>
</protein>
<feature type="compositionally biased region" description="Low complexity" evidence="1">
    <location>
        <begin position="109"/>
        <end position="119"/>
    </location>
</feature>
<evidence type="ECO:0000313" key="2">
    <source>
        <dbReference type="EMBL" id="GGJ89137.1"/>
    </source>
</evidence>
<dbReference type="Gene3D" id="1.10.10.10">
    <property type="entry name" value="Winged helix-like DNA-binding domain superfamily/Winged helix DNA-binding domain"/>
    <property type="match status" value="1"/>
</dbReference>
<evidence type="ECO:0000313" key="3">
    <source>
        <dbReference type="Proteomes" id="UP000660265"/>
    </source>
</evidence>
<dbReference type="RefSeq" id="WP_189107058.1">
    <property type="nucleotide sequence ID" value="NZ_BMMV01000005.1"/>
</dbReference>
<dbReference type="SUPFAM" id="SSF46894">
    <property type="entry name" value="C-terminal effector domain of the bipartite response regulators"/>
    <property type="match status" value="1"/>
</dbReference>
<comment type="caution">
    <text evidence="2">The sequence shown here is derived from an EMBL/GenBank/DDBJ whole genome shotgun (WGS) entry which is preliminary data.</text>
</comment>
<dbReference type="EMBL" id="BMMV01000005">
    <property type="protein sequence ID" value="GGJ89137.1"/>
    <property type="molecule type" value="Genomic_DNA"/>
</dbReference>
<reference evidence="3" key="1">
    <citation type="journal article" date="2019" name="Int. J. Syst. Evol. Microbiol.">
        <title>The Global Catalogue of Microorganisms (GCM) 10K type strain sequencing project: providing services to taxonomists for standard genome sequencing and annotation.</title>
        <authorList>
            <consortium name="The Broad Institute Genomics Platform"/>
            <consortium name="The Broad Institute Genome Sequencing Center for Infectious Disease"/>
            <person name="Wu L."/>
            <person name="Ma J."/>
        </authorList>
    </citation>
    <scope>NUCLEOTIDE SEQUENCE [LARGE SCALE GENOMIC DNA]</scope>
    <source>
        <strain evidence="3">CGMCC 4.7275</strain>
    </source>
</reference>
<evidence type="ECO:0008006" key="4">
    <source>
        <dbReference type="Google" id="ProtNLM"/>
    </source>
</evidence>
<name>A0ABQ2E234_9ACTN</name>
<evidence type="ECO:0000256" key="1">
    <source>
        <dbReference type="SAM" id="MobiDB-lite"/>
    </source>
</evidence>